<feature type="domain" description="Reverse transcriptase zinc-binding" evidence="1">
    <location>
        <begin position="122"/>
        <end position="205"/>
    </location>
</feature>
<keyword evidence="3" id="KW-1185">Reference proteome</keyword>
<dbReference type="InterPro" id="IPR026960">
    <property type="entry name" value="RVT-Znf"/>
</dbReference>
<accession>A0ABQ5A2K5</accession>
<organism evidence="2 3">
    <name type="scientific">Tanacetum coccineum</name>
    <dbReference type="NCBI Taxonomy" id="301880"/>
    <lineage>
        <taxon>Eukaryota</taxon>
        <taxon>Viridiplantae</taxon>
        <taxon>Streptophyta</taxon>
        <taxon>Embryophyta</taxon>
        <taxon>Tracheophyta</taxon>
        <taxon>Spermatophyta</taxon>
        <taxon>Magnoliopsida</taxon>
        <taxon>eudicotyledons</taxon>
        <taxon>Gunneridae</taxon>
        <taxon>Pentapetalae</taxon>
        <taxon>asterids</taxon>
        <taxon>campanulids</taxon>
        <taxon>Asterales</taxon>
        <taxon>Asteraceae</taxon>
        <taxon>Asteroideae</taxon>
        <taxon>Anthemideae</taxon>
        <taxon>Anthemidinae</taxon>
        <taxon>Tanacetum</taxon>
    </lineage>
</organism>
<dbReference type="GO" id="GO:0003964">
    <property type="term" value="F:RNA-directed DNA polymerase activity"/>
    <property type="evidence" value="ECO:0007669"/>
    <property type="project" value="UniProtKB-KW"/>
</dbReference>
<keyword evidence="2" id="KW-0695">RNA-directed DNA polymerase</keyword>
<evidence type="ECO:0000313" key="2">
    <source>
        <dbReference type="EMBL" id="GJS96794.1"/>
    </source>
</evidence>
<proteinExistence type="predicted"/>
<dbReference type="Pfam" id="PF13966">
    <property type="entry name" value="zf-RVT"/>
    <property type="match status" value="1"/>
</dbReference>
<dbReference type="EMBL" id="BQNB010011913">
    <property type="protein sequence ID" value="GJS96794.1"/>
    <property type="molecule type" value="Genomic_DNA"/>
</dbReference>
<comment type="caution">
    <text evidence="2">The sequence shown here is derived from an EMBL/GenBank/DDBJ whole genome shotgun (WGS) entry which is preliminary data.</text>
</comment>
<dbReference type="Proteomes" id="UP001151760">
    <property type="component" value="Unassembled WGS sequence"/>
</dbReference>
<protein>
    <submittedName>
        <fullName evidence="2">RNA-directed DNA polymerase, eukaryota, reverse transcriptase zinc-binding domain protein</fullName>
    </submittedName>
</protein>
<keyword evidence="2" id="KW-0548">Nucleotidyltransferase</keyword>
<gene>
    <name evidence="2" type="ORF">Tco_0803762</name>
</gene>
<reference evidence="2" key="2">
    <citation type="submission" date="2022-01" db="EMBL/GenBank/DDBJ databases">
        <authorList>
            <person name="Yamashiro T."/>
            <person name="Shiraishi A."/>
            <person name="Satake H."/>
            <person name="Nakayama K."/>
        </authorList>
    </citation>
    <scope>NUCLEOTIDE SEQUENCE</scope>
</reference>
<dbReference type="PANTHER" id="PTHR33116">
    <property type="entry name" value="REVERSE TRANSCRIPTASE ZINC-BINDING DOMAIN-CONTAINING PROTEIN-RELATED-RELATED"/>
    <property type="match status" value="1"/>
</dbReference>
<evidence type="ECO:0000259" key="1">
    <source>
        <dbReference type="Pfam" id="PF13966"/>
    </source>
</evidence>
<sequence>MSIYRAPLNVLRTLESIRSKKFKRHDINSNKASWVNWKKVLASKEKGGLGAVKAIHGGDGNIGGHVKSGAKSCLLDIVRETHALKTKVEQDQFNKLSALVHDVSLIPMSDRWKWDLESSGDFSVASVRKIIDDKSLSDVDSKTRWIKYVPIKVNVHAWKVKTDSLPTRFNVSRRGIDIDSIMCAICDNGVETSRHLFFYCCMVRQIVRKITRWWDVPYVEVESYEDCPMQDVVDSCRTRKIVEDDRVSTMKKKVWNQSIPYLASVLKLLAIISKMELKMVANIKSGDADGPLETKVLRKRYGYCKNHKKTVKTGQTRTRERIECTRAGRLNPLLDAILRGQKIPSTKCHLSKGKTSQSTMIGKDFNKA</sequence>
<dbReference type="PANTHER" id="PTHR33116:SF77">
    <property type="entry name" value="RNA-DIRECTED DNA POLYMERASE"/>
    <property type="match status" value="1"/>
</dbReference>
<evidence type="ECO:0000313" key="3">
    <source>
        <dbReference type="Proteomes" id="UP001151760"/>
    </source>
</evidence>
<keyword evidence="2" id="KW-0808">Transferase</keyword>
<name>A0ABQ5A2K5_9ASTR</name>
<reference evidence="2" key="1">
    <citation type="journal article" date="2022" name="Int. J. Mol. Sci.">
        <title>Draft Genome of Tanacetum Coccineum: Genomic Comparison of Closely Related Tanacetum-Family Plants.</title>
        <authorList>
            <person name="Yamashiro T."/>
            <person name="Shiraishi A."/>
            <person name="Nakayama K."/>
            <person name="Satake H."/>
        </authorList>
    </citation>
    <scope>NUCLEOTIDE SEQUENCE</scope>
</reference>